<reference evidence="3" key="2">
    <citation type="submission" date="2017-02" db="EMBL/GenBank/DDBJ databases">
        <title>Sunflower complete genome.</title>
        <authorList>
            <person name="Langlade N."/>
            <person name="Munos S."/>
        </authorList>
    </citation>
    <scope>NUCLEOTIDE SEQUENCE [LARGE SCALE GENOMIC DNA]</scope>
    <source>
        <tissue evidence="3">Leaves</tissue>
    </source>
</reference>
<dbReference type="EMBL" id="MNCJ02000331">
    <property type="protein sequence ID" value="KAF5759020.1"/>
    <property type="molecule type" value="Genomic_DNA"/>
</dbReference>
<dbReference type="PANTHER" id="PTHR12652:SF50">
    <property type="entry name" value="PEROXIN 11"/>
    <property type="match status" value="1"/>
</dbReference>
<feature type="compositionally biased region" description="Low complexity" evidence="1">
    <location>
        <begin position="67"/>
        <end position="96"/>
    </location>
</feature>
<dbReference type="InParanoid" id="A0A251S240"/>
<dbReference type="EMBL" id="CM007905">
    <property type="protein sequence ID" value="OTF91241.1"/>
    <property type="molecule type" value="Genomic_DNA"/>
</dbReference>
<dbReference type="GO" id="GO:0005778">
    <property type="term" value="C:peroxisomal membrane"/>
    <property type="evidence" value="ECO:0000318"/>
    <property type="project" value="GO_Central"/>
</dbReference>
<evidence type="ECO:0000313" key="2">
    <source>
        <dbReference type="EMBL" id="KAF5759020.1"/>
    </source>
</evidence>
<organism evidence="3 4">
    <name type="scientific">Helianthus annuus</name>
    <name type="common">Common sunflower</name>
    <dbReference type="NCBI Taxonomy" id="4232"/>
    <lineage>
        <taxon>Eukaryota</taxon>
        <taxon>Viridiplantae</taxon>
        <taxon>Streptophyta</taxon>
        <taxon>Embryophyta</taxon>
        <taxon>Tracheophyta</taxon>
        <taxon>Spermatophyta</taxon>
        <taxon>Magnoliopsida</taxon>
        <taxon>eudicotyledons</taxon>
        <taxon>Gunneridae</taxon>
        <taxon>Pentapetalae</taxon>
        <taxon>asterids</taxon>
        <taxon>campanulids</taxon>
        <taxon>Asterales</taxon>
        <taxon>Asteraceae</taxon>
        <taxon>Asteroideae</taxon>
        <taxon>Heliantheae alliance</taxon>
        <taxon>Heliantheae</taxon>
        <taxon>Helianthus</taxon>
    </lineage>
</organism>
<dbReference type="PANTHER" id="PTHR12652">
    <property type="entry name" value="PEROXISOMAL BIOGENESIS FACTOR 11"/>
    <property type="match status" value="1"/>
</dbReference>
<accession>A0A251S240</accession>
<evidence type="ECO:0000313" key="4">
    <source>
        <dbReference type="Proteomes" id="UP000215914"/>
    </source>
</evidence>
<dbReference type="AlphaFoldDB" id="A0A251S240"/>
<protein>
    <submittedName>
        <fullName evidence="3">Uncharacterized protein</fullName>
    </submittedName>
</protein>
<gene>
    <name evidence="3" type="ORF">HannXRQ_Chr16g0508571</name>
    <name evidence="2" type="ORF">HanXRQr2_Chr16g0736141</name>
</gene>
<evidence type="ECO:0000256" key="1">
    <source>
        <dbReference type="SAM" id="MobiDB-lite"/>
    </source>
</evidence>
<dbReference type="Gramene" id="mRNA:HanXRQr2_Chr16g0736141">
    <property type="protein sequence ID" value="mRNA:HanXRQr2_Chr16g0736141"/>
    <property type="gene ID" value="HanXRQr2_Chr16g0736141"/>
</dbReference>
<reference evidence="2" key="3">
    <citation type="submission" date="2020-06" db="EMBL/GenBank/DDBJ databases">
        <title>Helianthus annuus Genome sequencing and assembly Release 2.</title>
        <authorList>
            <person name="Gouzy J."/>
            <person name="Langlade N."/>
            <person name="Munos S."/>
        </authorList>
    </citation>
    <scope>NUCLEOTIDE SEQUENCE</scope>
    <source>
        <tissue evidence="2">Leaves</tissue>
    </source>
</reference>
<name>A0A251S240_HELAN</name>
<dbReference type="Proteomes" id="UP000215914">
    <property type="component" value="Chromosome 16"/>
</dbReference>
<proteinExistence type="predicted"/>
<dbReference type="STRING" id="4232.A0A251S240"/>
<keyword evidence="4" id="KW-1185">Reference proteome</keyword>
<reference evidence="2 4" key="1">
    <citation type="journal article" date="2017" name="Nature">
        <title>The sunflower genome provides insights into oil metabolism, flowering and Asterid evolution.</title>
        <authorList>
            <person name="Badouin H."/>
            <person name="Gouzy J."/>
            <person name="Grassa C.J."/>
            <person name="Murat F."/>
            <person name="Staton S.E."/>
            <person name="Cottret L."/>
            <person name="Lelandais-Briere C."/>
            <person name="Owens G.L."/>
            <person name="Carrere S."/>
            <person name="Mayjonade B."/>
            <person name="Legrand L."/>
            <person name="Gill N."/>
            <person name="Kane N.C."/>
            <person name="Bowers J.E."/>
            <person name="Hubner S."/>
            <person name="Bellec A."/>
            <person name="Berard A."/>
            <person name="Berges H."/>
            <person name="Blanchet N."/>
            <person name="Boniface M.C."/>
            <person name="Brunel D."/>
            <person name="Catrice O."/>
            <person name="Chaidir N."/>
            <person name="Claudel C."/>
            <person name="Donnadieu C."/>
            <person name="Faraut T."/>
            <person name="Fievet G."/>
            <person name="Helmstetter N."/>
            <person name="King M."/>
            <person name="Knapp S.J."/>
            <person name="Lai Z."/>
            <person name="Le Paslier M.C."/>
            <person name="Lippi Y."/>
            <person name="Lorenzon L."/>
            <person name="Mandel J.R."/>
            <person name="Marage G."/>
            <person name="Marchand G."/>
            <person name="Marquand E."/>
            <person name="Bret-Mestries E."/>
            <person name="Morien E."/>
            <person name="Nambeesan S."/>
            <person name="Nguyen T."/>
            <person name="Pegot-Espagnet P."/>
            <person name="Pouilly N."/>
            <person name="Raftis F."/>
            <person name="Sallet E."/>
            <person name="Schiex T."/>
            <person name="Thomas J."/>
            <person name="Vandecasteele C."/>
            <person name="Vares D."/>
            <person name="Vear F."/>
            <person name="Vautrin S."/>
            <person name="Crespi M."/>
            <person name="Mangin B."/>
            <person name="Burke J.M."/>
            <person name="Salse J."/>
            <person name="Munos S."/>
            <person name="Vincourt P."/>
            <person name="Rieseberg L.H."/>
            <person name="Langlade N.B."/>
        </authorList>
    </citation>
    <scope>NUCLEOTIDE SEQUENCE [LARGE SCALE GENOMIC DNA]</scope>
    <source>
        <strain evidence="4">cv. SF193</strain>
        <tissue evidence="2">Leaves</tissue>
    </source>
</reference>
<feature type="region of interest" description="Disordered" evidence="1">
    <location>
        <begin position="67"/>
        <end position="102"/>
    </location>
</feature>
<evidence type="ECO:0000313" key="3">
    <source>
        <dbReference type="EMBL" id="OTF91241.1"/>
    </source>
</evidence>
<dbReference type="GO" id="GO:0016559">
    <property type="term" value="P:peroxisome fission"/>
    <property type="evidence" value="ECO:0000318"/>
    <property type="project" value="GO_Central"/>
</dbReference>
<sequence length="218" mass="23420">MTQSNPIQSDTLHHENNFYIARDLQSLKNFRTPRKEFLGPPLLSKRDGVDKLLKITRYTTKIILSTTASKPSNPTSASAAKPSASANSSKTSTHSAPQTSTPYTASFSPSLHTAVGAWAELIGYVGSIGLKVRDLKGILEDEMCLVKRVENGDEELEKLMEKKLLKKLGLVQDVADGLMAVADVRGGKGRLSGPVLLASAGLLSAVKVLVRIGCLANY</sequence>